<keyword evidence="1" id="KW-0472">Membrane</keyword>
<dbReference type="InterPro" id="IPR010266">
    <property type="entry name" value="NnrS"/>
</dbReference>
<feature type="transmembrane region" description="Helical" evidence="1">
    <location>
        <begin position="27"/>
        <end position="46"/>
    </location>
</feature>
<name>A0ABN1DBR8_9GAMM</name>
<dbReference type="Pfam" id="PF05940">
    <property type="entry name" value="NnrS"/>
    <property type="match status" value="1"/>
</dbReference>
<sequence>MALQPINLTPPASTDTPAVLALAFRPFFLLAAIWALLSVALWLGQLNGWWSAQQLLPATLWHAHEMLFGFGALVAAGFLLTAAQNWTNVPALRGTKLALLSLCWLAARFVPLLTSELTAITLLAVLQSLWWLGVIAAFSRQLWLAKSRRNYPFIAILTVMMLLNLSFLLLAHAGMPDYAAHLSHSMILMFCLLMGIVGARVIPFFTARATATVQISTPGLDKAILFVSLPATALFVSSGFYPPLFSPGYLMLLSAVLHLLRLGLWFTPKLLKHPLLWSLHLSYLAMALGLLLMALSLLTELLYFKDMLHLVAISAMAAMMLSMMARVSLGHTGRPLLVGNLLALSFAALLLSGVARTLAVLLAKPLLLWQLSGALWLVAFLIFIRVYLPILTSPRLDGRPG</sequence>
<feature type="transmembrane region" description="Helical" evidence="1">
    <location>
        <begin position="151"/>
        <end position="170"/>
    </location>
</feature>
<proteinExistence type="predicted"/>
<comment type="caution">
    <text evidence="2">The sequence shown here is derived from an EMBL/GenBank/DDBJ whole genome shotgun (WGS) entry which is preliminary data.</text>
</comment>
<accession>A0ABN1DBR8</accession>
<evidence type="ECO:0000256" key="1">
    <source>
        <dbReference type="SAM" id="Phobius"/>
    </source>
</evidence>
<evidence type="ECO:0000313" key="3">
    <source>
        <dbReference type="Proteomes" id="UP001501169"/>
    </source>
</evidence>
<keyword evidence="3" id="KW-1185">Reference proteome</keyword>
<reference evidence="2 3" key="1">
    <citation type="journal article" date="2019" name="Int. J. Syst. Evol. Microbiol.">
        <title>The Global Catalogue of Microorganisms (GCM) 10K type strain sequencing project: providing services to taxonomists for standard genome sequencing and annotation.</title>
        <authorList>
            <consortium name="The Broad Institute Genomics Platform"/>
            <consortium name="The Broad Institute Genome Sequencing Center for Infectious Disease"/>
            <person name="Wu L."/>
            <person name="Ma J."/>
        </authorList>
    </citation>
    <scope>NUCLEOTIDE SEQUENCE [LARGE SCALE GENOMIC DNA]</scope>
    <source>
        <strain evidence="2 3">JCM 14331</strain>
    </source>
</reference>
<feature type="transmembrane region" description="Helical" evidence="1">
    <location>
        <begin position="274"/>
        <end position="295"/>
    </location>
</feature>
<feature type="transmembrane region" description="Helical" evidence="1">
    <location>
        <begin position="223"/>
        <end position="242"/>
    </location>
</feature>
<dbReference type="Proteomes" id="UP001501169">
    <property type="component" value="Unassembled WGS sequence"/>
</dbReference>
<feature type="transmembrane region" description="Helical" evidence="1">
    <location>
        <begin position="337"/>
        <end position="355"/>
    </location>
</feature>
<evidence type="ECO:0000313" key="2">
    <source>
        <dbReference type="EMBL" id="GAA0538945.1"/>
    </source>
</evidence>
<dbReference type="RefSeq" id="WP_226765764.1">
    <property type="nucleotide sequence ID" value="NZ_BAAAEO010000001.1"/>
</dbReference>
<feature type="transmembrane region" description="Helical" evidence="1">
    <location>
        <begin position="66"/>
        <end position="83"/>
    </location>
</feature>
<organism evidence="2 3">
    <name type="scientific">Rheinheimera aquimaris</name>
    <dbReference type="NCBI Taxonomy" id="412437"/>
    <lineage>
        <taxon>Bacteria</taxon>
        <taxon>Pseudomonadati</taxon>
        <taxon>Pseudomonadota</taxon>
        <taxon>Gammaproteobacteria</taxon>
        <taxon>Chromatiales</taxon>
        <taxon>Chromatiaceae</taxon>
        <taxon>Rheinheimera</taxon>
    </lineage>
</organism>
<keyword evidence="1" id="KW-0812">Transmembrane</keyword>
<feature type="transmembrane region" description="Helical" evidence="1">
    <location>
        <begin position="182"/>
        <end position="202"/>
    </location>
</feature>
<gene>
    <name evidence="2" type="ORF">GCM10009098_03100</name>
</gene>
<keyword evidence="1" id="KW-1133">Transmembrane helix</keyword>
<feature type="transmembrane region" description="Helical" evidence="1">
    <location>
        <begin position="307"/>
        <end position="325"/>
    </location>
</feature>
<protein>
    <submittedName>
        <fullName evidence="2">NnrS family protein</fullName>
    </submittedName>
</protein>
<feature type="transmembrane region" description="Helical" evidence="1">
    <location>
        <begin position="119"/>
        <end position="139"/>
    </location>
</feature>
<feature type="transmembrane region" description="Helical" evidence="1">
    <location>
        <begin position="367"/>
        <end position="388"/>
    </location>
</feature>
<feature type="transmembrane region" description="Helical" evidence="1">
    <location>
        <begin position="248"/>
        <end position="267"/>
    </location>
</feature>
<dbReference type="EMBL" id="BAAAEO010000001">
    <property type="protein sequence ID" value="GAA0538945.1"/>
    <property type="molecule type" value="Genomic_DNA"/>
</dbReference>
<feature type="transmembrane region" description="Helical" evidence="1">
    <location>
        <begin position="95"/>
        <end position="113"/>
    </location>
</feature>